<dbReference type="GO" id="GO:0008757">
    <property type="term" value="F:S-adenosylmethionine-dependent methyltransferase activity"/>
    <property type="evidence" value="ECO:0007669"/>
    <property type="project" value="InterPro"/>
</dbReference>
<keyword evidence="6" id="KW-1185">Reference proteome</keyword>
<dbReference type="AlphaFoldDB" id="A0A4Y7K2H0"/>
<protein>
    <recommendedName>
        <fullName evidence="7">Thiol methyltransferase 2</fullName>
    </recommendedName>
</protein>
<dbReference type="EMBL" id="CM010720">
    <property type="protein sequence ID" value="RZC66109.1"/>
    <property type="molecule type" value="Genomic_DNA"/>
</dbReference>
<dbReference type="SUPFAM" id="SSF53335">
    <property type="entry name" value="S-adenosyl-L-methionine-dependent methyltransferases"/>
    <property type="match status" value="1"/>
</dbReference>
<accession>A0A4Y7K2H0</accession>
<evidence type="ECO:0008006" key="7">
    <source>
        <dbReference type="Google" id="ProtNLM"/>
    </source>
</evidence>
<evidence type="ECO:0000256" key="2">
    <source>
        <dbReference type="ARBA" id="ARBA00022603"/>
    </source>
</evidence>
<name>A0A4Y7K2H0_PAPSO</name>
<evidence type="ECO:0000256" key="4">
    <source>
        <dbReference type="ARBA" id="ARBA00022691"/>
    </source>
</evidence>
<dbReference type="Proteomes" id="UP000316621">
    <property type="component" value="Chromosome 6"/>
</dbReference>
<dbReference type="OMA" id="YPITDHE"/>
<proteinExistence type="predicted"/>
<keyword evidence="4" id="KW-0949">S-adenosyl-L-methionine</keyword>
<dbReference type="InterPro" id="IPR008854">
    <property type="entry name" value="TPMT"/>
</dbReference>
<sequence length="226" mass="25905">MEQKIEKENHTNNSTIFDFKVEKMQGILDEYAGSWDKCWEQGVTPWDLDQPTPVLLQLLEKETLPKGRFLVPGCGAGHDVIATANPERYVVGLDFSEIAITKARKISLSAPNAKCFEFIVADFFTWRPNEIFDLIFDYTFFCAIEPRMRAAWGKRMHELSKPDGEIITLMWPTNDRDGGPPFKVSVADYEEVLHPWGFKATCIIDNELAVGLRRGCEKLARWKRCL</sequence>
<dbReference type="Pfam" id="PF05724">
    <property type="entry name" value="TPMT"/>
    <property type="match status" value="1"/>
</dbReference>
<keyword evidence="1" id="KW-0597">Phosphoprotein</keyword>
<dbReference type="InterPro" id="IPR029063">
    <property type="entry name" value="SAM-dependent_MTases_sf"/>
</dbReference>
<organism evidence="5 6">
    <name type="scientific">Papaver somniferum</name>
    <name type="common">Opium poppy</name>
    <dbReference type="NCBI Taxonomy" id="3469"/>
    <lineage>
        <taxon>Eukaryota</taxon>
        <taxon>Viridiplantae</taxon>
        <taxon>Streptophyta</taxon>
        <taxon>Embryophyta</taxon>
        <taxon>Tracheophyta</taxon>
        <taxon>Spermatophyta</taxon>
        <taxon>Magnoliopsida</taxon>
        <taxon>Ranunculales</taxon>
        <taxon>Papaveraceae</taxon>
        <taxon>Papaveroideae</taxon>
        <taxon>Papaver</taxon>
    </lineage>
</organism>
<evidence type="ECO:0000313" key="5">
    <source>
        <dbReference type="EMBL" id="RZC66109.1"/>
    </source>
</evidence>
<dbReference type="CDD" id="cd02440">
    <property type="entry name" value="AdoMet_MTases"/>
    <property type="match status" value="1"/>
</dbReference>
<dbReference type="GO" id="GO:0032259">
    <property type="term" value="P:methylation"/>
    <property type="evidence" value="ECO:0007669"/>
    <property type="project" value="UniProtKB-KW"/>
</dbReference>
<keyword evidence="2" id="KW-0489">Methyltransferase</keyword>
<dbReference type="PROSITE" id="PS51585">
    <property type="entry name" value="SAM_MT_TPMT"/>
    <property type="match status" value="1"/>
</dbReference>
<evidence type="ECO:0000313" key="6">
    <source>
        <dbReference type="Proteomes" id="UP000316621"/>
    </source>
</evidence>
<evidence type="ECO:0000256" key="3">
    <source>
        <dbReference type="ARBA" id="ARBA00022679"/>
    </source>
</evidence>
<reference evidence="5 6" key="1">
    <citation type="journal article" date="2018" name="Science">
        <title>The opium poppy genome and morphinan production.</title>
        <authorList>
            <person name="Guo L."/>
            <person name="Winzer T."/>
            <person name="Yang X."/>
            <person name="Li Y."/>
            <person name="Ning Z."/>
            <person name="He Z."/>
            <person name="Teodor R."/>
            <person name="Lu Y."/>
            <person name="Bowser T.A."/>
            <person name="Graham I.A."/>
            <person name="Ye K."/>
        </authorList>
    </citation>
    <scope>NUCLEOTIDE SEQUENCE [LARGE SCALE GENOMIC DNA]</scope>
    <source>
        <strain evidence="6">cv. HN1</strain>
        <tissue evidence="5">Leaves</tissue>
    </source>
</reference>
<keyword evidence="3" id="KW-0808">Transferase</keyword>
<dbReference type="PANTHER" id="PTHR32183">
    <property type="match status" value="1"/>
</dbReference>
<dbReference type="STRING" id="3469.A0A4Y7K2H0"/>
<dbReference type="Gramene" id="RZC66109">
    <property type="protein sequence ID" value="RZC66109"/>
    <property type="gene ID" value="C5167_009798"/>
</dbReference>
<dbReference type="PANTHER" id="PTHR32183:SF11">
    <property type="entry name" value="THIOL METHYLTRANSFERASE 2-RELATED"/>
    <property type="match status" value="1"/>
</dbReference>
<evidence type="ECO:0000256" key="1">
    <source>
        <dbReference type="ARBA" id="ARBA00022553"/>
    </source>
</evidence>
<dbReference type="Gene3D" id="3.40.50.150">
    <property type="entry name" value="Vaccinia Virus protein VP39"/>
    <property type="match status" value="1"/>
</dbReference>
<gene>
    <name evidence="5" type="ORF">C5167_009798</name>
</gene>